<keyword evidence="1" id="KW-1133">Transmembrane helix</keyword>
<feature type="transmembrane region" description="Helical" evidence="1">
    <location>
        <begin position="21"/>
        <end position="42"/>
    </location>
</feature>
<dbReference type="InterPro" id="IPR015001">
    <property type="entry name" value="DUF1850"/>
</dbReference>
<organism evidence="2 3">
    <name type="scientific">Gracilibacillus orientalis</name>
    <dbReference type="NCBI Taxonomy" id="334253"/>
    <lineage>
        <taxon>Bacteria</taxon>
        <taxon>Bacillati</taxon>
        <taxon>Bacillota</taxon>
        <taxon>Bacilli</taxon>
        <taxon>Bacillales</taxon>
        <taxon>Bacillaceae</taxon>
        <taxon>Gracilibacillus</taxon>
    </lineage>
</organism>
<dbReference type="AlphaFoldDB" id="A0A1I4QQ01"/>
<dbReference type="EMBL" id="FOTR01000017">
    <property type="protein sequence ID" value="SFM42178.1"/>
    <property type="molecule type" value="Genomic_DNA"/>
</dbReference>
<name>A0A1I4QQ01_9BACI</name>
<keyword evidence="3" id="KW-1185">Reference proteome</keyword>
<evidence type="ECO:0000256" key="1">
    <source>
        <dbReference type="SAM" id="Phobius"/>
    </source>
</evidence>
<proteinExistence type="predicted"/>
<evidence type="ECO:0008006" key="4">
    <source>
        <dbReference type="Google" id="ProtNLM"/>
    </source>
</evidence>
<keyword evidence="1" id="KW-0812">Transmembrane</keyword>
<gene>
    <name evidence="2" type="ORF">SAMN04487943_11776</name>
</gene>
<dbReference type="RefSeq" id="WP_091486192.1">
    <property type="nucleotide sequence ID" value="NZ_FOTR01000017.1"/>
</dbReference>
<reference evidence="3" key="1">
    <citation type="submission" date="2016-10" db="EMBL/GenBank/DDBJ databases">
        <authorList>
            <person name="Varghese N."/>
            <person name="Submissions S."/>
        </authorList>
    </citation>
    <scope>NUCLEOTIDE SEQUENCE [LARGE SCALE GENOMIC DNA]</scope>
    <source>
        <strain evidence="3">CGMCC 1.4250</strain>
    </source>
</reference>
<dbReference type="Pfam" id="PF08905">
    <property type="entry name" value="DUF1850"/>
    <property type="match status" value="1"/>
</dbReference>
<evidence type="ECO:0000313" key="3">
    <source>
        <dbReference type="Proteomes" id="UP000198565"/>
    </source>
</evidence>
<dbReference type="Proteomes" id="UP000198565">
    <property type="component" value="Unassembled WGS sequence"/>
</dbReference>
<accession>A0A1I4QQ01</accession>
<evidence type="ECO:0000313" key="2">
    <source>
        <dbReference type="EMBL" id="SFM42178.1"/>
    </source>
</evidence>
<protein>
    <recommendedName>
        <fullName evidence="4">DUF1850 domain-containing protein</fullName>
    </recommendedName>
</protein>
<sequence length="190" mass="22387">MNNRKAPITNEKGALLLSNAFFKKIMLIFIVIIMLLLSWFLWHRAHYLLVISDMNTEETLWSSEIDQGESFFHEYIHSVEKSSVKEVFQFSSTGELLTMESWTKSFGAGMPYQRKGDVEIKDGYYIMKNLNRPVHGGVLRMKPSTLYPHTFSFRDQTIYLSKEPYVKRIIEINVIELSWWEGILRFFTLE</sequence>
<keyword evidence="1" id="KW-0472">Membrane</keyword>
<dbReference type="OrthoDB" id="4304at2"/>
<dbReference type="STRING" id="334253.SAMN04487943_11776"/>